<gene>
    <name evidence="2" type="ordered locus">Tmar_0129</name>
</gene>
<evidence type="ECO:0000313" key="3">
    <source>
        <dbReference type="Proteomes" id="UP000008915"/>
    </source>
</evidence>
<reference evidence="3" key="2">
    <citation type="journal article" date="2010" name="Stand. Genomic Sci.">
        <title>Complete genome sequence of Thermaerobacter marianensis type strain (7p75aT).</title>
        <authorList>
            <person name="Han C."/>
            <person name="Gu W."/>
            <person name="Zhang X."/>
            <person name="Lapidus A."/>
            <person name="Nolan M."/>
            <person name="Copeland A."/>
            <person name="Lucas S."/>
            <person name="Glavina Del Rio T."/>
            <person name="Tice H."/>
            <person name="Cheng J."/>
            <person name="Tapia R."/>
            <person name="Goodwin L."/>
            <person name="Pitluck S."/>
            <person name="Pagani I."/>
            <person name="Ivanova N."/>
            <person name="Mavromatis K."/>
            <person name="Mikhailova N."/>
            <person name="Pati A."/>
            <person name="Chen A."/>
            <person name="Palaniappan K."/>
            <person name="Land M."/>
            <person name="Hauser L."/>
            <person name="Chang Y."/>
            <person name="Jeffries C."/>
            <person name="Schneider S."/>
            <person name="Rohde M."/>
            <person name="Goker M."/>
            <person name="Pukall R."/>
            <person name="Woyke T."/>
            <person name="Bristow J."/>
            <person name="Eisen J."/>
            <person name="Markowitz V."/>
            <person name="Hugenholtz P."/>
            <person name="Kyrpides N."/>
            <person name="Klenk H."/>
            <person name="Detter J."/>
        </authorList>
    </citation>
    <scope>NUCLEOTIDE SEQUENCE [LARGE SCALE GENOMIC DNA]</scope>
    <source>
        <strain evidence="3">ATCC 700841 / DSM 12885 / JCM 10246 / 7p75a</strain>
    </source>
</reference>
<accession>E6SL52</accession>
<protein>
    <submittedName>
        <fullName evidence="2">Uncharacterized protein</fullName>
    </submittedName>
</protein>
<sequence>MVGDGISAAMRDLAEFGWVDVPGRRLAEVIAAEARKLGVDARIVPLSNEWYRVETYSRPHADRAWVAVRAVVTRPGGRRGRDGTGGSGGSSRGRGRWEDAETAGVTEHLVIVDTGRVVHIFSFPPECLESARAFAETVEAEGIADPKRLDWLAGRMGGRRR</sequence>
<reference evidence="2 3" key="1">
    <citation type="journal article" date="2010" name="Stand. Genomic Sci.">
        <title>Complete genome sequence of Thermaerobacter marianensis type strain (7p75a).</title>
        <authorList>
            <person name="Han C."/>
            <person name="Gu W."/>
            <person name="Zhang X."/>
            <person name="Lapidus A."/>
            <person name="Nolan M."/>
            <person name="Copeland A."/>
            <person name="Lucas S."/>
            <person name="Del Rio T.G."/>
            <person name="Tice H."/>
            <person name="Cheng J.F."/>
            <person name="Tapia R."/>
            <person name="Goodwin L."/>
            <person name="Pitluck S."/>
            <person name="Pagani I."/>
            <person name="Ivanova N."/>
            <person name="Mavromatis K."/>
            <person name="Mikhailova N."/>
            <person name="Pati A."/>
            <person name="Chen A."/>
            <person name="Palaniappan K."/>
            <person name="Land M."/>
            <person name="Hauser L."/>
            <person name="Chang Y.J."/>
            <person name="Jeffries C.D."/>
            <person name="Schneider S."/>
            <person name="Rohde M."/>
            <person name="Goker M."/>
            <person name="Pukall R."/>
            <person name="Woyke T."/>
            <person name="Bristow J."/>
            <person name="Eisen J.A."/>
            <person name="Markowitz V."/>
            <person name="Hugenholtz P."/>
            <person name="Kyrpides N.C."/>
            <person name="Klenk H.P."/>
            <person name="Detter J.C."/>
        </authorList>
    </citation>
    <scope>NUCLEOTIDE SEQUENCE [LARGE SCALE GENOMIC DNA]</scope>
    <source>
        <strain evidence="3">ATCC 700841 / DSM 12885 / JCM 10246 / 7p75a</strain>
    </source>
</reference>
<evidence type="ECO:0000256" key="1">
    <source>
        <dbReference type="SAM" id="MobiDB-lite"/>
    </source>
</evidence>
<keyword evidence="3" id="KW-1185">Reference proteome</keyword>
<dbReference type="HOGENOM" id="CLU_1651366_0_0_9"/>
<evidence type="ECO:0000313" key="2">
    <source>
        <dbReference type="EMBL" id="ADU50254.1"/>
    </source>
</evidence>
<dbReference type="Proteomes" id="UP000008915">
    <property type="component" value="Chromosome"/>
</dbReference>
<dbReference type="EMBL" id="CP002344">
    <property type="protein sequence ID" value="ADU50254.1"/>
    <property type="molecule type" value="Genomic_DNA"/>
</dbReference>
<proteinExistence type="predicted"/>
<feature type="compositionally biased region" description="Gly residues" evidence="1">
    <location>
        <begin position="83"/>
        <end position="92"/>
    </location>
</feature>
<organism evidence="2 3">
    <name type="scientific">Thermaerobacter marianensis (strain ATCC 700841 / DSM 12885 / JCM 10246 / 7p75a)</name>
    <dbReference type="NCBI Taxonomy" id="644966"/>
    <lineage>
        <taxon>Bacteria</taxon>
        <taxon>Bacillati</taxon>
        <taxon>Bacillota</taxon>
        <taxon>Clostridia</taxon>
        <taxon>Eubacteriales</taxon>
        <taxon>Clostridiales Family XVII. Incertae Sedis</taxon>
        <taxon>Thermaerobacter</taxon>
    </lineage>
</organism>
<name>E6SL52_THEM7</name>
<dbReference type="OrthoDB" id="2082902at2"/>
<dbReference type="AlphaFoldDB" id="E6SL52"/>
<feature type="region of interest" description="Disordered" evidence="1">
    <location>
        <begin position="76"/>
        <end position="100"/>
    </location>
</feature>
<dbReference type="KEGG" id="tmr:Tmar_0129"/>